<comment type="similarity">
    <text evidence="2 6">Belongs to the FPP/GGPP synthase family.</text>
</comment>
<evidence type="ECO:0000256" key="5">
    <source>
        <dbReference type="ARBA" id="ARBA00022842"/>
    </source>
</evidence>
<dbReference type="GO" id="GO:0004161">
    <property type="term" value="F:dimethylallyltranstransferase activity"/>
    <property type="evidence" value="ECO:0007669"/>
    <property type="project" value="UniProtKB-EC"/>
</dbReference>
<keyword evidence="5" id="KW-0460">Magnesium</keyword>
<dbReference type="PANTHER" id="PTHR12001:SF85">
    <property type="entry name" value="SHORT CHAIN ISOPRENYL DIPHOSPHATE SYNTHASE"/>
    <property type="match status" value="1"/>
</dbReference>
<comment type="caution">
    <text evidence="8">The sequence shown here is derived from an EMBL/GenBank/DDBJ whole genome shotgun (WGS) entry which is preliminary data.</text>
</comment>
<dbReference type="Gene3D" id="1.10.600.10">
    <property type="entry name" value="Farnesyl Diphosphate Synthase"/>
    <property type="match status" value="1"/>
</dbReference>
<evidence type="ECO:0000256" key="3">
    <source>
        <dbReference type="ARBA" id="ARBA00022679"/>
    </source>
</evidence>
<protein>
    <submittedName>
        <fullName evidence="8">Geranylgeranyl diphosphate synthase type II</fullName>
        <ecNumber evidence="8">2.5.1.1</ecNumber>
        <ecNumber evidence="8">2.5.1.10</ecNumber>
        <ecNumber evidence="8">2.5.1.29</ecNumber>
    </submittedName>
</protein>
<proteinExistence type="inferred from homology"/>
<dbReference type="EC" id="2.5.1.29" evidence="8"/>
<dbReference type="SUPFAM" id="SSF48576">
    <property type="entry name" value="Terpenoid synthases"/>
    <property type="match status" value="1"/>
</dbReference>
<keyword evidence="3 6" id="KW-0808">Transferase</keyword>
<evidence type="ECO:0000313" key="8">
    <source>
        <dbReference type="EMBL" id="NOV95872.1"/>
    </source>
</evidence>
<dbReference type="GO" id="GO:0004311">
    <property type="term" value="F:geranylgeranyl diphosphate synthase activity"/>
    <property type="evidence" value="ECO:0007669"/>
    <property type="project" value="UniProtKB-EC"/>
</dbReference>
<evidence type="ECO:0000256" key="7">
    <source>
        <dbReference type="SAM" id="MobiDB-lite"/>
    </source>
</evidence>
<dbReference type="CDD" id="cd00685">
    <property type="entry name" value="Trans_IPPS_HT"/>
    <property type="match status" value="1"/>
</dbReference>
<dbReference type="Pfam" id="PF00348">
    <property type="entry name" value="polyprenyl_synt"/>
    <property type="match status" value="1"/>
</dbReference>
<evidence type="ECO:0000256" key="2">
    <source>
        <dbReference type="ARBA" id="ARBA00006706"/>
    </source>
</evidence>
<evidence type="ECO:0000313" key="9">
    <source>
        <dbReference type="Proteomes" id="UP000757540"/>
    </source>
</evidence>
<dbReference type="GO" id="GO:0004337">
    <property type="term" value="F:(2E,6E)-farnesyl diphosphate synthase activity"/>
    <property type="evidence" value="ECO:0007669"/>
    <property type="project" value="UniProtKB-EC"/>
</dbReference>
<accession>A0ABX1ZZ39</accession>
<dbReference type="EC" id="2.5.1.1" evidence="8"/>
<dbReference type="Proteomes" id="UP000757540">
    <property type="component" value="Unassembled WGS sequence"/>
</dbReference>
<dbReference type="InterPro" id="IPR008949">
    <property type="entry name" value="Isoprenoid_synthase_dom_sf"/>
</dbReference>
<feature type="region of interest" description="Disordered" evidence="7">
    <location>
        <begin position="1"/>
        <end position="23"/>
    </location>
</feature>
<feature type="compositionally biased region" description="Basic and acidic residues" evidence="7">
    <location>
        <begin position="1"/>
        <end position="10"/>
    </location>
</feature>
<dbReference type="PANTHER" id="PTHR12001">
    <property type="entry name" value="GERANYLGERANYL PYROPHOSPHATE SYNTHASE"/>
    <property type="match status" value="1"/>
</dbReference>
<dbReference type="EMBL" id="JABEZU010000001">
    <property type="protein sequence ID" value="NOV95872.1"/>
    <property type="molecule type" value="Genomic_DNA"/>
</dbReference>
<name>A0ABX1ZZ39_9MICO</name>
<evidence type="ECO:0000256" key="1">
    <source>
        <dbReference type="ARBA" id="ARBA00001946"/>
    </source>
</evidence>
<dbReference type="InterPro" id="IPR033749">
    <property type="entry name" value="Polyprenyl_synt_CS"/>
</dbReference>
<dbReference type="RefSeq" id="WP_171782135.1">
    <property type="nucleotide sequence ID" value="NZ_BAAAML010000002.1"/>
</dbReference>
<dbReference type="PROSITE" id="PS00444">
    <property type="entry name" value="POLYPRENYL_SYNTHASE_2"/>
    <property type="match status" value="1"/>
</dbReference>
<gene>
    <name evidence="8" type="ORF">HDG69_000425</name>
</gene>
<evidence type="ECO:0000256" key="6">
    <source>
        <dbReference type="RuleBase" id="RU004466"/>
    </source>
</evidence>
<keyword evidence="4" id="KW-0479">Metal-binding</keyword>
<organism evidence="8 9">
    <name type="scientific">Isoptericola halotolerans</name>
    <dbReference type="NCBI Taxonomy" id="300560"/>
    <lineage>
        <taxon>Bacteria</taxon>
        <taxon>Bacillati</taxon>
        <taxon>Actinomycetota</taxon>
        <taxon>Actinomycetes</taxon>
        <taxon>Micrococcales</taxon>
        <taxon>Promicromonosporaceae</taxon>
        <taxon>Isoptericola</taxon>
    </lineage>
</organism>
<dbReference type="InterPro" id="IPR000092">
    <property type="entry name" value="Polyprenyl_synt"/>
</dbReference>
<reference evidence="8 9" key="1">
    <citation type="submission" date="2020-05" db="EMBL/GenBank/DDBJ databases">
        <title>Genomic Encyclopedia of Type Strains, Phase III (KMG-III): the genomes of soil and plant-associated and newly described type strains.</title>
        <authorList>
            <person name="Whitman W."/>
        </authorList>
    </citation>
    <scope>NUCLEOTIDE SEQUENCE [LARGE SCALE GENOMIC DNA]</scope>
    <source>
        <strain evidence="8 9">KCTC 19046</strain>
    </source>
</reference>
<evidence type="ECO:0000256" key="4">
    <source>
        <dbReference type="ARBA" id="ARBA00022723"/>
    </source>
</evidence>
<keyword evidence="9" id="KW-1185">Reference proteome</keyword>
<comment type="cofactor">
    <cofactor evidence="1">
        <name>Mg(2+)</name>
        <dbReference type="ChEBI" id="CHEBI:18420"/>
    </cofactor>
</comment>
<dbReference type="SFLD" id="SFLDS00005">
    <property type="entry name" value="Isoprenoid_Synthase_Type_I"/>
    <property type="match status" value="1"/>
</dbReference>
<dbReference type="EC" id="2.5.1.10" evidence="8"/>
<sequence>MTRRKTDSQPERTPPAPDRTETLDDLVAASARPGDTRLWDDVLAALRGGRRVRPRILLQAYDALAGPDAPADARAARHVAAAVELLHTAFLAHDDVIDGDLVRRGRPNVAGRHATEARSAGATDAAARGYGTAAGILAGDLALAGAFRTVATSGAGAAQTARLLELFDEILHVTADGELADVWSSVATCATLEDVLTTAERKTAVYTYGLPLRAAAVLAGRTDLDEPLTRLGRELGLAFQLQDDLDGTFGDPAVTGKSAASDLREGKATALVVLARGTGAWDEIAPVLGDPDATDQDHDRVRDALERCGARAAVERLVVRHRSAAESLADELGLAEAVRLTSGARVVAAAA</sequence>